<evidence type="ECO:0000259" key="1">
    <source>
        <dbReference type="Pfam" id="PF21747"/>
    </source>
</evidence>
<evidence type="ECO:0000313" key="2">
    <source>
        <dbReference type="EMBL" id="SEN44184.1"/>
    </source>
</evidence>
<dbReference type="OrthoDB" id="2360594at2"/>
<dbReference type="AlphaFoldDB" id="A0A1H8GK99"/>
<name>A0A1H8GK99_9BACI</name>
<feature type="domain" description="YpoC-like" evidence="1">
    <location>
        <begin position="5"/>
        <end position="107"/>
    </location>
</feature>
<organism evidence="2 3">
    <name type="scientific">Amphibacillus marinus</name>
    <dbReference type="NCBI Taxonomy" id="872970"/>
    <lineage>
        <taxon>Bacteria</taxon>
        <taxon>Bacillati</taxon>
        <taxon>Bacillota</taxon>
        <taxon>Bacilli</taxon>
        <taxon>Bacillales</taxon>
        <taxon>Bacillaceae</taxon>
        <taxon>Amphibacillus</taxon>
    </lineage>
</organism>
<proteinExistence type="predicted"/>
<accession>A0A1H8GK99</accession>
<reference evidence="2 3" key="1">
    <citation type="submission" date="2016-10" db="EMBL/GenBank/DDBJ databases">
        <authorList>
            <person name="de Groot N.N."/>
        </authorList>
    </citation>
    <scope>NUCLEOTIDE SEQUENCE [LARGE SCALE GENOMIC DNA]</scope>
    <source>
        <strain evidence="2 3">CGMCC 1.10434</strain>
    </source>
</reference>
<dbReference type="Proteomes" id="UP000199300">
    <property type="component" value="Unassembled WGS sequence"/>
</dbReference>
<dbReference type="RefSeq" id="WP_091493491.1">
    <property type="nucleotide sequence ID" value="NZ_FODJ01000001.1"/>
</dbReference>
<keyword evidence="3" id="KW-1185">Reference proteome</keyword>
<sequence length="111" mass="13062">MSRFHTDLFQAWKKKSPEIGLLFREKKYQQAVSPMQSNLKQFKQALALLNGTDESVLDVNTLKHKPINVVERMLYIEENLSQYHAFIQLQALYEELEKLYAKVAILEAYQE</sequence>
<dbReference type="Pfam" id="PF21747">
    <property type="entry name" value="YpoC"/>
    <property type="match status" value="1"/>
</dbReference>
<dbReference type="InterPro" id="IPR048427">
    <property type="entry name" value="YpoC"/>
</dbReference>
<dbReference type="EMBL" id="FODJ01000001">
    <property type="protein sequence ID" value="SEN44184.1"/>
    <property type="molecule type" value="Genomic_DNA"/>
</dbReference>
<evidence type="ECO:0000313" key="3">
    <source>
        <dbReference type="Proteomes" id="UP000199300"/>
    </source>
</evidence>
<protein>
    <recommendedName>
        <fullName evidence="1">YpoC-like domain-containing protein</fullName>
    </recommendedName>
</protein>
<dbReference type="STRING" id="872970.SAMN04488134_10188"/>
<gene>
    <name evidence="2" type="ORF">SAMN04488134_10188</name>
</gene>